<gene>
    <name evidence="2" type="ORF">C8E97_6159</name>
</gene>
<name>A0A495W7I8_9PSEU</name>
<keyword evidence="1" id="KW-0472">Membrane</keyword>
<feature type="transmembrane region" description="Helical" evidence="1">
    <location>
        <begin position="61"/>
        <end position="83"/>
    </location>
</feature>
<keyword evidence="3" id="KW-1185">Reference proteome</keyword>
<evidence type="ECO:0000313" key="2">
    <source>
        <dbReference type="EMBL" id="RKT57439.1"/>
    </source>
</evidence>
<dbReference type="OrthoDB" id="3637276at2"/>
<reference evidence="2 3" key="1">
    <citation type="submission" date="2018-10" db="EMBL/GenBank/DDBJ databases">
        <title>Sequencing the genomes of 1000 actinobacteria strains.</title>
        <authorList>
            <person name="Klenk H.-P."/>
        </authorList>
    </citation>
    <scope>NUCLEOTIDE SEQUENCE [LARGE SCALE GENOMIC DNA]</scope>
    <source>
        <strain evidence="2 3">DSM 43800</strain>
    </source>
</reference>
<dbReference type="AlphaFoldDB" id="A0A495W7I8"/>
<dbReference type="RefSeq" id="WP_121009135.1">
    <property type="nucleotide sequence ID" value="NZ_RBXO01000001.1"/>
</dbReference>
<evidence type="ECO:0000256" key="1">
    <source>
        <dbReference type="SAM" id="Phobius"/>
    </source>
</evidence>
<keyword evidence="1" id="KW-1133">Transmembrane helix</keyword>
<feature type="transmembrane region" description="Helical" evidence="1">
    <location>
        <begin position="90"/>
        <end position="108"/>
    </location>
</feature>
<protein>
    <recommendedName>
        <fullName evidence="4">Signal peptidase I</fullName>
    </recommendedName>
</protein>
<feature type="transmembrane region" description="Helical" evidence="1">
    <location>
        <begin position="38"/>
        <end position="55"/>
    </location>
</feature>
<dbReference type="InterPro" id="IPR043739">
    <property type="entry name" value="DUF5684"/>
</dbReference>
<proteinExistence type="predicted"/>
<dbReference type="Pfam" id="PF18936">
    <property type="entry name" value="DUF5684"/>
    <property type="match status" value="1"/>
</dbReference>
<evidence type="ECO:0000313" key="3">
    <source>
        <dbReference type="Proteomes" id="UP000282084"/>
    </source>
</evidence>
<organism evidence="2 3">
    <name type="scientific">Saccharothrix australiensis</name>
    <dbReference type="NCBI Taxonomy" id="2072"/>
    <lineage>
        <taxon>Bacteria</taxon>
        <taxon>Bacillati</taxon>
        <taxon>Actinomycetota</taxon>
        <taxon>Actinomycetes</taxon>
        <taxon>Pseudonocardiales</taxon>
        <taxon>Pseudonocardiaceae</taxon>
        <taxon>Saccharothrix</taxon>
    </lineage>
</organism>
<dbReference type="EMBL" id="RBXO01000001">
    <property type="protein sequence ID" value="RKT57439.1"/>
    <property type="molecule type" value="Genomic_DNA"/>
</dbReference>
<dbReference type="Proteomes" id="UP000282084">
    <property type="component" value="Unassembled WGS sequence"/>
</dbReference>
<accession>A0A495W7I8</accession>
<comment type="caution">
    <text evidence="2">The sequence shown here is derived from an EMBL/GenBank/DDBJ whole genome shotgun (WGS) entry which is preliminary data.</text>
</comment>
<sequence length="121" mass="12965">MNQSDAAFGVVPLVISLAIAVLMIAAMWKVFSKAGRPGWAAIIPIYNLYVLLKVAGRPGWWLILFIIPLVNIVMSIIISLDVAKSFGKGGAFGFFGLWLFGFIGYPVLGFGSARYQGPAAA</sequence>
<feature type="transmembrane region" description="Helical" evidence="1">
    <location>
        <begin position="6"/>
        <end position="26"/>
    </location>
</feature>
<evidence type="ECO:0008006" key="4">
    <source>
        <dbReference type="Google" id="ProtNLM"/>
    </source>
</evidence>
<keyword evidence="1" id="KW-0812">Transmembrane</keyword>